<dbReference type="GO" id="GO:0032259">
    <property type="term" value="P:methylation"/>
    <property type="evidence" value="ECO:0007669"/>
    <property type="project" value="UniProtKB-KW"/>
</dbReference>
<dbReference type="EMBL" id="AOMB01000022">
    <property type="protein sequence ID" value="EMA38971.1"/>
    <property type="molecule type" value="Genomic_DNA"/>
</dbReference>
<reference evidence="4 5" key="1">
    <citation type="journal article" date="2014" name="PLoS Genet.">
        <title>Phylogenetically driven sequencing of extremely halophilic archaea reveals strategies for static and dynamic osmo-response.</title>
        <authorList>
            <person name="Becker E.A."/>
            <person name="Seitzer P.M."/>
            <person name="Tritt A."/>
            <person name="Larsen D."/>
            <person name="Krusor M."/>
            <person name="Yao A.I."/>
            <person name="Wu D."/>
            <person name="Madern D."/>
            <person name="Eisen J.A."/>
            <person name="Darling A.E."/>
            <person name="Facciotti M.T."/>
        </authorList>
    </citation>
    <scope>NUCLEOTIDE SEQUENCE [LARGE SCALE GENOMIC DNA]</scope>
    <source>
        <strain evidence="4 5">100A6</strain>
    </source>
</reference>
<protein>
    <submittedName>
        <fullName evidence="4">Methyltransferase type 12</fullName>
    </submittedName>
</protein>
<dbReference type="SUPFAM" id="SSF53335">
    <property type="entry name" value="S-adenosyl-L-methionine-dependent methyltransferases"/>
    <property type="match status" value="1"/>
</dbReference>
<dbReference type="Pfam" id="PF03848">
    <property type="entry name" value="TehB"/>
    <property type="match status" value="1"/>
</dbReference>
<accession>M0LZW9</accession>
<dbReference type="InterPro" id="IPR029063">
    <property type="entry name" value="SAM-dependent_MTases_sf"/>
</dbReference>
<keyword evidence="1 4" id="KW-0808">Transferase</keyword>
<organism evidence="4 5">
    <name type="scientific">Halococcus hamelinensis 100A6</name>
    <dbReference type="NCBI Taxonomy" id="1132509"/>
    <lineage>
        <taxon>Archaea</taxon>
        <taxon>Methanobacteriati</taxon>
        <taxon>Methanobacteriota</taxon>
        <taxon>Stenosarchaea group</taxon>
        <taxon>Halobacteria</taxon>
        <taxon>Halobacteriales</taxon>
        <taxon>Halococcaceae</taxon>
        <taxon>Halococcus</taxon>
    </lineage>
</organism>
<dbReference type="PATRIC" id="fig|1132509.6.peg.1682"/>
<dbReference type="OrthoDB" id="56895at2157"/>
<keyword evidence="4" id="KW-0489">Methyltransferase</keyword>
<proteinExistence type="predicted"/>
<evidence type="ECO:0000256" key="1">
    <source>
        <dbReference type="ARBA" id="ARBA00022679"/>
    </source>
</evidence>
<evidence type="ECO:0000313" key="5">
    <source>
        <dbReference type="Proteomes" id="UP000011566"/>
    </source>
</evidence>
<evidence type="ECO:0000259" key="3">
    <source>
        <dbReference type="Pfam" id="PF03848"/>
    </source>
</evidence>
<dbReference type="GO" id="GO:0008168">
    <property type="term" value="F:methyltransferase activity"/>
    <property type="evidence" value="ECO:0007669"/>
    <property type="project" value="UniProtKB-KW"/>
</dbReference>
<evidence type="ECO:0000256" key="2">
    <source>
        <dbReference type="SAM" id="MobiDB-lite"/>
    </source>
</evidence>
<evidence type="ECO:0000313" key="4">
    <source>
        <dbReference type="EMBL" id="EMA38971.1"/>
    </source>
</evidence>
<comment type="caution">
    <text evidence="4">The sequence shown here is derived from an EMBL/GenBank/DDBJ whole genome shotgun (WGS) entry which is preliminary data.</text>
</comment>
<dbReference type="eggNOG" id="arCOG03570">
    <property type="taxonomic scope" value="Archaea"/>
</dbReference>
<dbReference type="PANTHER" id="PTHR43861:SF3">
    <property type="entry name" value="PUTATIVE (AFU_ORTHOLOGUE AFUA_2G14390)-RELATED"/>
    <property type="match status" value="1"/>
</dbReference>
<feature type="region of interest" description="Disordered" evidence="2">
    <location>
        <begin position="184"/>
        <end position="203"/>
    </location>
</feature>
<dbReference type="CDD" id="cd02440">
    <property type="entry name" value="AdoMet_MTases"/>
    <property type="match status" value="1"/>
</dbReference>
<gene>
    <name evidence="4" type="ORF">C447_07438</name>
</gene>
<name>M0LZW9_9EURY</name>
<dbReference type="AlphaFoldDB" id="M0LZW9"/>
<sequence>MVSMEYDELQERYGREDFYWGTEPNDFARRAADHAPKNGTVVDIGAGEGRDAVYFAERGFDVVAVDIASNGLEKAERLADERGVEIRTRVGDINTFELHDSVDVIYSIGTIQYLHPNGRRERFEQLRRRTNGGGIHALFAFVSHPEVPLAPDWSENEHRYEQGELDSYYSDWVRLGGETIVFEDDSGGEPHRHAAEQALYRKP</sequence>
<dbReference type="InterPro" id="IPR015985">
    <property type="entry name" value="TehB-like_dom"/>
</dbReference>
<feature type="domain" description="Tellurite resistance methyltransferase TehB-like" evidence="3">
    <location>
        <begin position="37"/>
        <end position="175"/>
    </location>
</feature>
<dbReference type="Proteomes" id="UP000011566">
    <property type="component" value="Unassembled WGS sequence"/>
</dbReference>
<dbReference type="Gene3D" id="3.40.50.150">
    <property type="entry name" value="Vaccinia Virus protein VP39"/>
    <property type="match status" value="1"/>
</dbReference>
<keyword evidence="5" id="KW-1185">Reference proteome</keyword>
<dbReference type="PANTHER" id="PTHR43861">
    <property type="entry name" value="TRANS-ACONITATE 2-METHYLTRANSFERASE-RELATED"/>
    <property type="match status" value="1"/>
</dbReference>